<dbReference type="Pfam" id="PF15159">
    <property type="entry name" value="PIG-Y"/>
    <property type="match status" value="1"/>
</dbReference>
<dbReference type="AlphaFoldDB" id="A0A1V8SR25"/>
<feature type="compositionally biased region" description="Basic residues" evidence="1">
    <location>
        <begin position="140"/>
        <end position="149"/>
    </location>
</feature>
<dbReference type="PANTHER" id="PTHR39400:SF1">
    <property type="entry name" value="PIG-P DOMAIN-CONTAINING PROTEIN"/>
    <property type="match status" value="1"/>
</dbReference>
<feature type="compositionally biased region" description="Low complexity" evidence="1">
    <location>
        <begin position="311"/>
        <end position="324"/>
    </location>
</feature>
<keyword evidence="4" id="KW-1185">Reference proteome</keyword>
<feature type="compositionally biased region" description="Basic and acidic residues" evidence="1">
    <location>
        <begin position="97"/>
        <end position="115"/>
    </location>
</feature>
<reference evidence="4" key="1">
    <citation type="submission" date="2017-03" db="EMBL/GenBank/DDBJ databases">
        <title>Genomes of endolithic fungi from Antarctica.</title>
        <authorList>
            <person name="Coleine C."/>
            <person name="Masonjones S."/>
            <person name="Stajich J.E."/>
        </authorList>
    </citation>
    <scope>NUCLEOTIDE SEQUENCE [LARGE SCALE GENOMIC DNA]</scope>
    <source>
        <strain evidence="4">CCFEE 5527</strain>
    </source>
</reference>
<feature type="compositionally biased region" description="Basic and acidic residues" evidence="1">
    <location>
        <begin position="250"/>
        <end position="261"/>
    </location>
</feature>
<organism evidence="3 4">
    <name type="scientific">Cryoendolithus antarcticus</name>
    <dbReference type="NCBI Taxonomy" id="1507870"/>
    <lineage>
        <taxon>Eukaryota</taxon>
        <taxon>Fungi</taxon>
        <taxon>Dikarya</taxon>
        <taxon>Ascomycota</taxon>
        <taxon>Pezizomycotina</taxon>
        <taxon>Dothideomycetes</taxon>
        <taxon>Dothideomycetidae</taxon>
        <taxon>Cladosporiales</taxon>
        <taxon>Cladosporiaceae</taxon>
        <taxon>Cryoendolithus</taxon>
    </lineage>
</organism>
<dbReference type="EMBL" id="NAJO01000031">
    <property type="protein sequence ID" value="OQO01474.1"/>
    <property type="molecule type" value="Genomic_DNA"/>
</dbReference>
<proteinExistence type="predicted"/>
<feature type="transmembrane region" description="Helical" evidence="2">
    <location>
        <begin position="371"/>
        <end position="399"/>
    </location>
</feature>
<sequence length="455" mass="49228">MEYGTGTTSGGSNDLHDQAGAVRDEDHTQNGKTPQRDESLSPSAMELSWSVQTSPTSDTGPQSPPPGSSTGHRRTVSGSILAKLNFLRPSSDNVRPPSRDKTPTKRAGPKDPSPRDEDDFAVISPIREAPAMTDAMRLSKTVRKRKGSLRKAALLAGKRMGSDGRERRNSLLPRSPTRQTALPAWSPPPPVAKEPEPPPVIEESSGPHVIKRQLSYEERHAAVPEKWLESVAADAPAVTAARLALVTEYTRTRSTTDEAAKSDAPSGTASSPVDLKSPTTQAASVSTTSDEEPLTFDRPATKSVPPSILKPASSSTSYFPPSSSLHPQSAATKTSSRNRSSPHRPSPLTRAPLPYPPSPPPEPHDSTETAYWGWVILALTWITFTVGMGSCLEVWSWAWDVGETPYAPPELEDDPTLPIVGYYPALMVLTGVVAWVWITIAWVGMKYFRHARVEV</sequence>
<name>A0A1V8SR25_9PEZI</name>
<evidence type="ECO:0000313" key="4">
    <source>
        <dbReference type="Proteomes" id="UP000192596"/>
    </source>
</evidence>
<keyword evidence="2" id="KW-0812">Transmembrane</keyword>
<feature type="compositionally biased region" description="Basic and acidic residues" evidence="1">
    <location>
        <begin position="14"/>
        <end position="39"/>
    </location>
</feature>
<dbReference type="InterPro" id="IPR029164">
    <property type="entry name" value="PIG-Y"/>
</dbReference>
<feature type="region of interest" description="Disordered" evidence="1">
    <location>
        <begin position="249"/>
        <end position="364"/>
    </location>
</feature>
<evidence type="ECO:0000256" key="2">
    <source>
        <dbReference type="SAM" id="Phobius"/>
    </source>
</evidence>
<feature type="region of interest" description="Disordered" evidence="1">
    <location>
        <begin position="1"/>
        <end position="213"/>
    </location>
</feature>
<feature type="compositionally biased region" description="Basic and acidic residues" evidence="1">
    <location>
        <begin position="160"/>
        <end position="169"/>
    </location>
</feature>
<gene>
    <name evidence="3" type="ORF">B0A48_13029</name>
</gene>
<feature type="compositionally biased region" description="Pro residues" evidence="1">
    <location>
        <begin position="185"/>
        <end position="200"/>
    </location>
</feature>
<evidence type="ECO:0000313" key="3">
    <source>
        <dbReference type="EMBL" id="OQO01474.1"/>
    </source>
</evidence>
<feature type="compositionally biased region" description="Polar residues" evidence="1">
    <location>
        <begin position="325"/>
        <end position="334"/>
    </location>
</feature>
<dbReference type="InParanoid" id="A0A1V8SR25"/>
<evidence type="ECO:0000256" key="1">
    <source>
        <dbReference type="SAM" id="MobiDB-lite"/>
    </source>
</evidence>
<comment type="caution">
    <text evidence="3">The sequence shown here is derived from an EMBL/GenBank/DDBJ whole genome shotgun (WGS) entry which is preliminary data.</text>
</comment>
<dbReference type="PANTHER" id="PTHR39400">
    <property type="entry name" value="YALI0E29227P"/>
    <property type="match status" value="1"/>
</dbReference>
<feature type="transmembrane region" description="Helical" evidence="2">
    <location>
        <begin position="419"/>
        <end position="443"/>
    </location>
</feature>
<feature type="compositionally biased region" description="Low complexity" evidence="1">
    <location>
        <begin position="52"/>
        <end position="61"/>
    </location>
</feature>
<feature type="compositionally biased region" description="Polar residues" evidence="1">
    <location>
        <begin position="265"/>
        <end position="288"/>
    </location>
</feature>
<dbReference type="STRING" id="1507870.A0A1V8SR25"/>
<keyword evidence="2" id="KW-1133">Transmembrane helix</keyword>
<dbReference type="Proteomes" id="UP000192596">
    <property type="component" value="Unassembled WGS sequence"/>
</dbReference>
<accession>A0A1V8SR25</accession>
<keyword evidence="2" id="KW-0472">Membrane</keyword>
<dbReference type="OrthoDB" id="2157498at2759"/>
<protein>
    <submittedName>
        <fullName evidence="3">Uncharacterized protein</fullName>
    </submittedName>
</protein>